<evidence type="ECO:0000256" key="1">
    <source>
        <dbReference type="SAM" id="Coils"/>
    </source>
</evidence>
<name>A0A9N9BZR2_9GLOM</name>
<feature type="coiled-coil region" evidence="1">
    <location>
        <begin position="104"/>
        <end position="203"/>
    </location>
</feature>
<evidence type="ECO:0000313" key="3">
    <source>
        <dbReference type="EMBL" id="CAG8584038.1"/>
    </source>
</evidence>
<evidence type="ECO:0000313" key="4">
    <source>
        <dbReference type="Proteomes" id="UP000789405"/>
    </source>
</evidence>
<dbReference type="OrthoDB" id="10480450at2759"/>
<protein>
    <submittedName>
        <fullName evidence="3">22399_t:CDS:1</fullName>
    </submittedName>
</protein>
<dbReference type="EMBL" id="CAJVPY010003179">
    <property type="protein sequence ID" value="CAG8584038.1"/>
    <property type="molecule type" value="Genomic_DNA"/>
</dbReference>
<gene>
    <name evidence="3" type="ORF">DERYTH_LOCUS6836</name>
</gene>
<proteinExistence type="predicted"/>
<dbReference type="AlphaFoldDB" id="A0A9N9BZR2"/>
<keyword evidence="1" id="KW-0175">Coiled coil</keyword>
<feature type="compositionally biased region" description="Basic residues" evidence="2">
    <location>
        <begin position="1"/>
        <end position="19"/>
    </location>
</feature>
<feature type="region of interest" description="Disordered" evidence="2">
    <location>
        <begin position="1"/>
        <end position="31"/>
    </location>
</feature>
<comment type="caution">
    <text evidence="3">The sequence shown here is derived from an EMBL/GenBank/DDBJ whole genome shotgun (WGS) entry which is preliminary data.</text>
</comment>
<dbReference type="Proteomes" id="UP000789405">
    <property type="component" value="Unassembled WGS sequence"/>
</dbReference>
<sequence length="257" mass="31249">MLHKKSSTRKMPYNKKKKNDKSSTWTVQAPKTRQQKIDERLNKTFVIKRIDSHLSYLGREKKRAPVEDRYIYDNEISWYDRWKQDIKAMPQEDPLIFKEIFFQNKQLRQEISIKKARINELEDRIEQVKSEKNREIEELNIKMQIDAEEAVNRHKEELDKKEAELQNIKNLYIEKHHDLERENNELKKKIEKLEIDLERSLRINGRNVNTQYQNLRERTTAYQIMLNKQGIKTTPVFERAESEDMSLYFYEDENNDN</sequence>
<evidence type="ECO:0000256" key="2">
    <source>
        <dbReference type="SAM" id="MobiDB-lite"/>
    </source>
</evidence>
<organism evidence="3 4">
    <name type="scientific">Dentiscutata erythropus</name>
    <dbReference type="NCBI Taxonomy" id="1348616"/>
    <lineage>
        <taxon>Eukaryota</taxon>
        <taxon>Fungi</taxon>
        <taxon>Fungi incertae sedis</taxon>
        <taxon>Mucoromycota</taxon>
        <taxon>Glomeromycotina</taxon>
        <taxon>Glomeromycetes</taxon>
        <taxon>Diversisporales</taxon>
        <taxon>Gigasporaceae</taxon>
        <taxon>Dentiscutata</taxon>
    </lineage>
</organism>
<reference evidence="3" key="1">
    <citation type="submission" date="2021-06" db="EMBL/GenBank/DDBJ databases">
        <authorList>
            <person name="Kallberg Y."/>
            <person name="Tangrot J."/>
            <person name="Rosling A."/>
        </authorList>
    </citation>
    <scope>NUCLEOTIDE SEQUENCE</scope>
    <source>
        <strain evidence="3">MA453B</strain>
    </source>
</reference>
<accession>A0A9N9BZR2</accession>
<keyword evidence="4" id="KW-1185">Reference proteome</keyword>